<proteinExistence type="predicted"/>
<organism evidence="2 3">
    <name type="scientific">Nonomuraea jabiensis</name>
    <dbReference type="NCBI Taxonomy" id="882448"/>
    <lineage>
        <taxon>Bacteria</taxon>
        <taxon>Bacillati</taxon>
        <taxon>Actinomycetota</taxon>
        <taxon>Actinomycetes</taxon>
        <taxon>Streptosporangiales</taxon>
        <taxon>Streptosporangiaceae</taxon>
        <taxon>Nonomuraea</taxon>
    </lineage>
</organism>
<evidence type="ECO:0008006" key="4">
    <source>
        <dbReference type="Google" id="ProtNLM"/>
    </source>
</evidence>
<keyword evidence="3" id="KW-1185">Reference proteome</keyword>
<dbReference type="AlphaFoldDB" id="A0A7W9FYB3"/>
<sequence>MASRSAAVLASGTANAAKLFVAALAFTSAYIGFSAYSAADGAPPAVKTITLSARETPVAEELAPAARPGEVTLGGPADTCSGPLVARSVLLSPEPGRSVHYGWKLARWSPATKSWRTYLVDYDGFVGAEQTVEWRPEISGDPGWYRVELSAKGVRTVTSDRFRVSC</sequence>
<dbReference type="EMBL" id="JACHMB010000001">
    <property type="protein sequence ID" value="MBB5773807.1"/>
    <property type="molecule type" value="Genomic_DNA"/>
</dbReference>
<feature type="chain" id="PRO_5031248505" description="Secreted protein" evidence="1">
    <location>
        <begin position="17"/>
        <end position="166"/>
    </location>
</feature>
<evidence type="ECO:0000313" key="3">
    <source>
        <dbReference type="Proteomes" id="UP000579153"/>
    </source>
</evidence>
<keyword evidence="1" id="KW-0732">Signal</keyword>
<reference evidence="2 3" key="1">
    <citation type="submission" date="2020-08" db="EMBL/GenBank/DDBJ databases">
        <title>Sequencing the genomes of 1000 actinobacteria strains.</title>
        <authorList>
            <person name="Klenk H.-P."/>
        </authorList>
    </citation>
    <scope>NUCLEOTIDE SEQUENCE [LARGE SCALE GENOMIC DNA]</scope>
    <source>
        <strain evidence="2 3">DSM 45507</strain>
    </source>
</reference>
<dbReference type="RefSeq" id="WP_185067731.1">
    <property type="nucleotide sequence ID" value="NZ_JACHMB010000001.1"/>
</dbReference>
<evidence type="ECO:0000256" key="1">
    <source>
        <dbReference type="SAM" id="SignalP"/>
    </source>
</evidence>
<gene>
    <name evidence="2" type="ORF">HD596_000563</name>
</gene>
<dbReference type="Proteomes" id="UP000579153">
    <property type="component" value="Unassembled WGS sequence"/>
</dbReference>
<accession>A0A7W9FYB3</accession>
<comment type="caution">
    <text evidence="2">The sequence shown here is derived from an EMBL/GenBank/DDBJ whole genome shotgun (WGS) entry which is preliminary data.</text>
</comment>
<name>A0A7W9FYB3_9ACTN</name>
<feature type="signal peptide" evidence="1">
    <location>
        <begin position="1"/>
        <end position="16"/>
    </location>
</feature>
<evidence type="ECO:0000313" key="2">
    <source>
        <dbReference type="EMBL" id="MBB5773807.1"/>
    </source>
</evidence>
<protein>
    <recommendedName>
        <fullName evidence="4">Secreted protein</fullName>
    </recommendedName>
</protein>